<protein>
    <submittedName>
        <fullName evidence="1">CLUMA_CG010186, isoform A</fullName>
    </submittedName>
</protein>
<accession>A0A1J1IAH6</accession>
<evidence type="ECO:0000313" key="1">
    <source>
        <dbReference type="EMBL" id="CRK96730.1"/>
    </source>
</evidence>
<name>A0A1J1IAH6_9DIPT</name>
<dbReference type="Gene3D" id="1.10.10.2740">
    <property type="entry name" value="Spt6, Death-like domain"/>
    <property type="match status" value="1"/>
</dbReference>
<proteinExistence type="predicted"/>
<dbReference type="AlphaFoldDB" id="A0A1J1IAH6"/>
<dbReference type="OrthoDB" id="343921at2759"/>
<keyword evidence="2" id="KW-1185">Reference proteome</keyword>
<dbReference type="Proteomes" id="UP000183832">
    <property type="component" value="Unassembled WGS sequence"/>
</dbReference>
<reference evidence="1 2" key="1">
    <citation type="submission" date="2015-04" db="EMBL/GenBank/DDBJ databases">
        <authorList>
            <person name="Syromyatnikov M.Y."/>
            <person name="Popov V.N."/>
        </authorList>
    </citation>
    <scope>NUCLEOTIDE SEQUENCE [LARGE SCALE GENOMIC DNA]</scope>
</reference>
<dbReference type="EMBL" id="CVRI01000044">
    <property type="protein sequence ID" value="CRK96730.1"/>
    <property type="molecule type" value="Genomic_DNA"/>
</dbReference>
<dbReference type="InterPro" id="IPR042066">
    <property type="entry name" value="Spt6_death-like"/>
</dbReference>
<dbReference type="InterPro" id="IPR037027">
    <property type="entry name" value="YqgF/RNaseH-like_dom_sf"/>
</dbReference>
<evidence type="ECO:0000313" key="2">
    <source>
        <dbReference type="Proteomes" id="UP000183832"/>
    </source>
</evidence>
<sequence>MMQKGLDQKKKTLGEKKNEIAELDRKILLDEKKLQPLEKELHFDLDAFAVKLEKHDFGITLYDTREEIDSCYRDKRIPYEPPTNEKLFGIVIDVQSDINIKKKKSN</sequence>
<organism evidence="1 2">
    <name type="scientific">Clunio marinus</name>
    <dbReference type="NCBI Taxonomy" id="568069"/>
    <lineage>
        <taxon>Eukaryota</taxon>
        <taxon>Metazoa</taxon>
        <taxon>Ecdysozoa</taxon>
        <taxon>Arthropoda</taxon>
        <taxon>Hexapoda</taxon>
        <taxon>Insecta</taxon>
        <taxon>Pterygota</taxon>
        <taxon>Neoptera</taxon>
        <taxon>Endopterygota</taxon>
        <taxon>Diptera</taxon>
        <taxon>Nematocera</taxon>
        <taxon>Chironomoidea</taxon>
        <taxon>Chironomidae</taxon>
        <taxon>Clunio</taxon>
    </lineage>
</organism>
<dbReference type="STRING" id="568069.A0A1J1IAH6"/>
<dbReference type="Gene3D" id="3.30.420.140">
    <property type="entry name" value="YqgF/RNase H-like domain"/>
    <property type="match status" value="1"/>
</dbReference>
<gene>
    <name evidence="1" type="ORF">CLUMA_CG010186</name>
</gene>
<dbReference type="GO" id="GO:0006139">
    <property type="term" value="P:nucleobase-containing compound metabolic process"/>
    <property type="evidence" value="ECO:0007669"/>
    <property type="project" value="InterPro"/>
</dbReference>